<dbReference type="Gene3D" id="1.10.8.20">
    <property type="entry name" value="N-terminal domain of phosphatidylinositol transfer protein sec14p"/>
    <property type="match status" value="1"/>
</dbReference>
<dbReference type="InterPro" id="IPR036273">
    <property type="entry name" value="CRAL/TRIO_N_dom_sf"/>
</dbReference>
<dbReference type="InterPro" id="IPR036865">
    <property type="entry name" value="CRAL-TRIO_dom_sf"/>
</dbReference>
<dbReference type="InParanoid" id="A0A5N4A612"/>
<dbReference type="SUPFAM" id="SSF52087">
    <property type="entry name" value="CRAL/TRIO domain"/>
    <property type="match status" value="1"/>
</dbReference>
<dbReference type="SMART" id="SM01100">
    <property type="entry name" value="CRAL_TRIO_N"/>
    <property type="match status" value="1"/>
</dbReference>
<dbReference type="Proteomes" id="UP000327044">
    <property type="component" value="Unassembled WGS sequence"/>
</dbReference>
<dbReference type="FunCoup" id="A0A5N4A612">
    <property type="interactions" value="45"/>
</dbReference>
<dbReference type="CDD" id="cd00170">
    <property type="entry name" value="SEC14"/>
    <property type="match status" value="1"/>
</dbReference>
<organism evidence="2 3">
    <name type="scientific">Photinus pyralis</name>
    <name type="common">Common eastern firefly</name>
    <name type="synonym">Lampyris pyralis</name>
    <dbReference type="NCBI Taxonomy" id="7054"/>
    <lineage>
        <taxon>Eukaryota</taxon>
        <taxon>Metazoa</taxon>
        <taxon>Ecdysozoa</taxon>
        <taxon>Arthropoda</taxon>
        <taxon>Hexapoda</taxon>
        <taxon>Insecta</taxon>
        <taxon>Pterygota</taxon>
        <taxon>Neoptera</taxon>
        <taxon>Endopterygota</taxon>
        <taxon>Coleoptera</taxon>
        <taxon>Polyphaga</taxon>
        <taxon>Elateriformia</taxon>
        <taxon>Elateroidea</taxon>
        <taxon>Lampyridae</taxon>
        <taxon>Lampyrinae</taxon>
        <taxon>Photinus</taxon>
    </lineage>
</organism>
<evidence type="ECO:0000313" key="2">
    <source>
        <dbReference type="EMBL" id="KAB0792774.1"/>
    </source>
</evidence>
<dbReference type="EMBL" id="VVIM01000010">
    <property type="protein sequence ID" value="KAB0792774.1"/>
    <property type="molecule type" value="Genomic_DNA"/>
</dbReference>
<dbReference type="SMART" id="SM00516">
    <property type="entry name" value="SEC14"/>
    <property type="match status" value="1"/>
</dbReference>
<reference evidence="2 3" key="1">
    <citation type="journal article" date="2018" name="Elife">
        <title>Firefly genomes illuminate parallel origins of bioluminescence in beetles.</title>
        <authorList>
            <person name="Fallon T.R."/>
            <person name="Lower S.E."/>
            <person name="Chang C.H."/>
            <person name="Bessho-Uehara M."/>
            <person name="Martin G.J."/>
            <person name="Bewick A.J."/>
            <person name="Behringer M."/>
            <person name="Debat H.J."/>
            <person name="Wong I."/>
            <person name="Day J.C."/>
            <person name="Suvorov A."/>
            <person name="Silva C.J."/>
            <person name="Stanger-Hall K.F."/>
            <person name="Hall D.W."/>
            <person name="Schmitz R.J."/>
            <person name="Nelson D.R."/>
            <person name="Lewis S.M."/>
            <person name="Shigenobu S."/>
            <person name="Bybee S.M."/>
            <person name="Larracuente A.M."/>
            <person name="Oba Y."/>
            <person name="Weng J.K."/>
        </authorList>
    </citation>
    <scope>NUCLEOTIDE SEQUENCE [LARGE SCALE GENOMIC DNA]</scope>
    <source>
        <strain evidence="2">1611_PpyrPB1</strain>
        <tissue evidence="2">Whole body</tissue>
    </source>
</reference>
<dbReference type="GO" id="GO:0016020">
    <property type="term" value="C:membrane"/>
    <property type="evidence" value="ECO:0007669"/>
    <property type="project" value="TreeGrafter"/>
</dbReference>
<dbReference type="Pfam" id="PF03765">
    <property type="entry name" value="CRAL_TRIO_N"/>
    <property type="match status" value="1"/>
</dbReference>
<dbReference type="Gene3D" id="3.40.525.10">
    <property type="entry name" value="CRAL-TRIO lipid binding domain"/>
    <property type="match status" value="1"/>
</dbReference>
<evidence type="ECO:0000259" key="1">
    <source>
        <dbReference type="PROSITE" id="PS50191"/>
    </source>
</evidence>
<evidence type="ECO:0000313" key="3">
    <source>
        <dbReference type="Proteomes" id="UP000327044"/>
    </source>
</evidence>
<dbReference type="Pfam" id="PF00650">
    <property type="entry name" value="CRAL_TRIO"/>
    <property type="match status" value="1"/>
</dbReference>
<dbReference type="GO" id="GO:1902936">
    <property type="term" value="F:phosphatidylinositol bisphosphate binding"/>
    <property type="evidence" value="ECO:0007669"/>
    <property type="project" value="TreeGrafter"/>
</dbReference>
<dbReference type="AlphaFoldDB" id="A0A5N4A612"/>
<dbReference type="OrthoDB" id="440711at2759"/>
<protein>
    <recommendedName>
        <fullName evidence="1">CRAL-TRIO domain-containing protein</fullName>
    </recommendedName>
</protein>
<keyword evidence="3" id="KW-1185">Reference proteome</keyword>
<accession>A0A5N4A612</accession>
<dbReference type="InterPro" id="IPR011074">
    <property type="entry name" value="CRAL/TRIO_N_dom"/>
</dbReference>
<dbReference type="PROSITE" id="PS50191">
    <property type="entry name" value="CRAL_TRIO"/>
    <property type="match status" value="1"/>
</dbReference>
<dbReference type="PANTHER" id="PTHR10174">
    <property type="entry name" value="ALPHA-TOCOPHEROL TRANSFER PROTEIN-RELATED"/>
    <property type="match status" value="1"/>
</dbReference>
<dbReference type="PRINTS" id="PR00180">
    <property type="entry name" value="CRETINALDHBP"/>
</dbReference>
<name>A0A5N4A612_PHOPY</name>
<sequence>MPHFFSCLCIQTTNRERVFLSHIPKPRLKAKCKRYLQENTVGIQTVARMDDLVKFEMNLDPPSKELEAYAREHLDEDPDTKLQVLAEFRDLIFERGECSPHRLDDDFLLRFLRARRFVIRHAHRLLVNYYEFKEKNPEFYQDVYFDRLTAIGDADLISTQPFHDQHGRRMLFYRLGHWDPAKISTRELFQATLVALELALMETSTQILGGICLFDLADLKMKHVTQLNSKIAAQMIDIVVWTYPLRTHAVHIVNQSPVFKAGYSIVKPFMSKEVRKRIFFHGSDMKSLHKHIDPKYLPVRYGGVHPDYSYGGWVDYIRKTPSVLSELRDLGYTLEEQMNAILV</sequence>
<proteinExistence type="predicted"/>
<feature type="domain" description="CRAL-TRIO" evidence="1">
    <location>
        <begin position="144"/>
        <end position="309"/>
    </location>
</feature>
<dbReference type="InterPro" id="IPR001251">
    <property type="entry name" value="CRAL-TRIO_dom"/>
</dbReference>
<comment type="caution">
    <text evidence="2">The sequence shown here is derived from an EMBL/GenBank/DDBJ whole genome shotgun (WGS) entry which is preliminary data.</text>
</comment>
<dbReference type="PANTHER" id="PTHR10174:SF234">
    <property type="entry name" value="SD01558P"/>
    <property type="match status" value="1"/>
</dbReference>
<gene>
    <name evidence="2" type="ORF">PPYR_14733</name>
</gene>
<dbReference type="SUPFAM" id="SSF46938">
    <property type="entry name" value="CRAL/TRIO N-terminal domain"/>
    <property type="match status" value="1"/>
</dbReference>